<dbReference type="AlphaFoldDB" id="A0A0C9YW82"/>
<name>A0A0C9YW82_9AGAM</name>
<dbReference type="EMBL" id="KN834111">
    <property type="protein sequence ID" value="KIK12163.1"/>
    <property type="molecule type" value="Genomic_DNA"/>
</dbReference>
<organism evidence="1 2">
    <name type="scientific">Pisolithus microcarpus 441</name>
    <dbReference type="NCBI Taxonomy" id="765257"/>
    <lineage>
        <taxon>Eukaryota</taxon>
        <taxon>Fungi</taxon>
        <taxon>Dikarya</taxon>
        <taxon>Basidiomycota</taxon>
        <taxon>Agaricomycotina</taxon>
        <taxon>Agaricomycetes</taxon>
        <taxon>Agaricomycetidae</taxon>
        <taxon>Boletales</taxon>
        <taxon>Sclerodermatineae</taxon>
        <taxon>Pisolithaceae</taxon>
        <taxon>Pisolithus</taxon>
    </lineage>
</organism>
<protein>
    <recommendedName>
        <fullName evidence="3">Myb/SANT-like domain-containing protein</fullName>
    </recommendedName>
</protein>
<evidence type="ECO:0008006" key="3">
    <source>
        <dbReference type="Google" id="ProtNLM"/>
    </source>
</evidence>
<reference evidence="2" key="2">
    <citation type="submission" date="2015-01" db="EMBL/GenBank/DDBJ databases">
        <title>Evolutionary Origins and Diversification of the Mycorrhizal Mutualists.</title>
        <authorList>
            <consortium name="DOE Joint Genome Institute"/>
            <consortium name="Mycorrhizal Genomics Consortium"/>
            <person name="Kohler A."/>
            <person name="Kuo A."/>
            <person name="Nagy L.G."/>
            <person name="Floudas D."/>
            <person name="Copeland A."/>
            <person name="Barry K.W."/>
            <person name="Cichocki N."/>
            <person name="Veneault-Fourrey C."/>
            <person name="LaButti K."/>
            <person name="Lindquist E.A."/>
            <person name="Lipzen A."/>
            <person name="Lundell T."/>
            <person name="Morin E."/>
            <person name="Murat C."/>
            <person name="Riley R."/>
            <person name="Ohm R."/>
            <person name="Sun H."/>
            <person name="Tunlid A."/>
            <person name="Henrissat B."/>
            <person name="Grigoriev I.V."/>
            <person name="Hibbett D.S."/>
            <person name="Martin F."/>
        </authorList>
    </citation>
    <scope>NUCLEOTIDE SEQUENCE [LARGE SCALE GENOMIC DNA]</scope>
    <source>
        <strain evidence="2">441</strain>
    </source>
</reference>
<evidence type="ECO:0000313" key="2">
    <source>
        <dbReference type="Proteomes" id="UP000054018"/>
    </source>
</evidence>
<keyword evidence="2" id="KW-1185">Reference proteome</keyword>
<sequence length="140" mass="16019">MPPKAPTPKAQWCDEEVKALVKFLYDHRTEAGDNGNFKSSTYHAAAEHIAPLLKDGPPKTSAAVKNKWTGYIRKIFRDIEQYQAVRSGAHWDNERGANVHGKDSEQVFEDFTKDHLLMWQFKTSSWEFYPLVEQIIPNGA</sequence>
<accession>A0A0C9YW82</accession>
<dbReference type="Proteomes" id="UP000054018">
    <property type="component" value="Unassembled WGS sequence"/>
</dbReference>
<dbReference type="STRING" id="765257.A0A0C9YW82"/>
<dbReference type="OrthoDB" id="3186724at2759"/>
<gene>
    <name evidence="1" type="ORF">PISMIDRAFT_121384</name>
</gene>
<feature type="non-terminal residue" evidence="1">
    <location>
        <position position="140"/>
    </location>
</feature>
<reference evidence="1 2" key="1">
    <citation type="submission" date="2014-04" db="EMBL/GenBank/DDBJ databases">
        <authorList>
            <consortium name="DOE Joint Genome Institute"/>
            <person name="Kuo A."/>
            <person name="Kohler A."/>
            <person name="Costa M.D."/>
            <person name="Nagy L.G."/>
            <person name="Floudas D."/>
            <person name="Copeland A."/>
            <person name="Barry K.W."/>
            <person name="Cichocki N."/>
            <person name="Veneault-Fourrey C."/>
            <person name="LaButti K."/>
            <person name="Lindquist E.A."/>
            <person name="Lipzen A."/>
            <person name="Lundell T."/>
            <person name="Morin E."/>
            <person name="Murat C."/>
            <person name="Sun H."/>
            <person name="Tunlid A."/>
            <person name="Henrissat B."/>
            <person name="Grigoriev I.V."/>
            <person name="Hibbett D.S."/>
            <person name="Martin F."/>
            <person name="Nordberg H.P."/>
            <person name="Cantor M.N."/>
            <person name="Hua S.X."/>
        </authorList>
    </citation>
    <scope>NUCLEOTIDE SEQUENCE [LARGE SCALE GENOMIC DNA]</scope>
    <source>
        <strain evidence="1 2">441</strain>
    </source>
</reference>
<proteinExistence type="predicted"/>
<evidence type="ECO:0000313" key="1">
    <source>
        <dbReference type="EMBL" id="KIK12163.1"/>
    </source>
</evidence>
<dbReference type="HOGENOM" id="CLU_082499_5_1_1"/>